<evidence type="ECO:0000313" key="22">
    <source>
        <dbReference type="Proteomes" id="UP000093267"/>
    </source>
</evidence>
<feature type="transmembrane region" description="Helical" evidence="19">
    <location>
        <begin position="41"/>
        <end position="58"/>
    </location>
</feature>
<keyword evidence="16" id="KW-0406">Ion transport</keyword>
<keyword evidence="8 19" id="KW-0479">Metal-binding</keyword>
<organism evidence="21 22">
    <name type="scientific">Secundilactobacillus paracollinoides</name>
    <dbReference type="NCBI Taxonomy" id="240427"/>
    <lineage>
        <taxon>Bacteria</taxon>
        <taxon>Bacillati</taxon>
        <taxon>Bacillota</taxon>
        <taxon>Bacilli</taxon>
        <taxon>Lactobacillales</taxon>
        <taxon>Lactobacillaceae</taxon>
        <taxon>Secundilactobacillus</taxon>
    </lineage>
</organism>
<evidence type="ECO:0000256" key="1">
    <source>
        <dbReference type="ARBA" id="ARBA00004651"/>
    </source>
</evidence>
<dbReference type="NCBIfam" id="TIGR01494">
    <property type="entry name" value="ATPase_P-type"/>
    <property type="match status" value="1"/>
</dbReference>
<keyword evidence="4" id="KW-0813">Transport</keyword>
<evidence type="ECO:0000256" key="15">
    <source>
        <dbReference type="ARBA" id="ARBA00023008"/>
    </source>
</evidence>
<dbReference type="CDD" id="cd07552">
    <property type="entry name" value="P-type_ATPase_Cu-like"/>
    <property type="match status" value="1"/>
</dbReference>
<evidence type="ECO:0000256" key="2">
    <source>
        <dbReference type="ARBA" id="ARBA00006024"/>
    </source>
</evidence>
<dbReference type="SUPFAM" id="SSF81665">
    <property type="entry name" value="Calcium ATPase, transmembrane domain M"/>
    <property type="match status" value="1"/>
</dbReference>
<dbReference type="GO" id="GO:0140581">
    <property type="term" value="F:P-type monovalent copper transporter activity"/>
    <property type="evidence" value="ECO:0007669"/>
    <property type="project" value="UniProtKB-EC"/>
</dbReference>
<comment type="subcellular location">
    <subcellularLocation>
        <location evidence="1">Cell membrane</location>
        <topology evidence="1">Multi-pass membrane protein</topology>
    </subcellularLocation>
</comment>
<comment type="catalytic activity">
    <reaction evidence="18">
        <text>Cu(+)(in) + ATP + H2O = Cu(+)(out) + ADP + phosphate + H(+)</text>
        <dbReference type="Rhea" id="RHEA:25792"/>
        <dbReference type="ChEBI" id="CHEBI:15377"/>
        <dbReference type="ChEBI" id="CHEBI:15378"/>
        <dbReference type="ChEBI" id="CHEBI:30616"/>
        <dbReference type="ChEBI" id="CHEBI:43474"/>
        <dbReference type="ChEBI" id="CHEBI:49552"/>
        <dbReference type="ChEBI" id="CHEBI:456216"/>
        <dbReference type="EC" id="7.2.2.8"/>
    </reaction>
</comment>
<keyword evidence="5 19" id="KW-1003">Cell membrane</keyword>
<dbReference type="InterPro" id="IPR027256">
    <property type="entry name" value="P-typ_ATPase_IB"/>
</dbReference>
<feature type="transmembrane region" description="Helical" evidence="19">
    <location>
        <begin position="139"/>
        <end position="156"/>
    </location>
</feature>
<keyword evidence="12" id="KW-0460">Magnesium</keyword>
<evidence type="ECO:0000256" key="19">
    <source>
        <dbReference type="RuleBase" id="RU362081"/>
    </source>
</evidence>
<dbReference type="EMBL" id="CP014924">
    <property type="protein sequence ID" value="ANZ67656.1"/>
    <property type="molecule type" value="Genomic_DNA"/>
</dbReference>
<evidence type="ECO:0000256" key="3">
    <source>
        <dbReference type="ARBA" id="ARBA00012517"/>
    </source>
</evidence>
<dbReference type="InterPro" id="IPR023214">
    <property type="entry name" value="HAD_sf"/>
</dbReference>
<keyword evidence="10" id="KW-0187">Copper transport</keyword>
<feature type="domain" description="P-type ATPase A" evidence="20">
    <location>
        <begin position="174"/>
        <end position="275"/>
    </location>
</feature>
<dbReference type="NCBIfam" id="TIGR01525">
    <property type="entry name" value="ATPase-IB_hvy"/>
    <property type="match status" value="1"/>
</dbReference>
<comment type="similarity">
    <text evidence="2 19">Belongs to the cation transport ATPase (P-type) (TC 3.A.3) family. Type IB subfamily.</text>
</comment>
<keyword evidence="11 19" id="KW-0067">ATP-binding</keyword>
<dbReference type="InterPro" id="IPR023298">
    <property type="entry name" value="ATPase_P-typ_TM_dom_sf"/>
</dbReference>
<dbReference type="Pfam" id="PF00122">
    <property type="entry name" value="E1-E2_ATPase"/>
    <property type="match status" value="1"/>
</dbReference>
<keyword evidence="13" id="KW-1278">Translocase</keyword>
<dbReference type="GO" id="GO:0005524">
    <property type="term" value="F:ATP binding"/>
    <property type="evidence" value="ECO:0007669"/>
    <property type="project" value="UniProtKB-UniRule"/>
</dbReference>
<evidence type="ECO:0000256" key="6">
    <source>
        <dbReference type="ARBA" id="ARBA00022553"/>
    </source>
</evidence>
<reference evidence="21 22" key="1">
    <citation type="submission" date="2016-03" db="EMBL/GenBank/DDBJ databases">
        <title>Pediococcus and Lactobacillus from brewery environment - whole genome sequencing and assembly.</title>
        <authorList>
            <person name="Behr J."/>
            <person name="Geissler A.J."/>
            <person name="Vogel R.F."/>
        </authorList>
    </citation>
    <scope>NUCLEOTIDE SEQUENCE [LARGE SCALE GENOMIC DNA]</scope>
    <source>
        <strain evidence="21 22">TMW 1.1995</strain>
    </source>
</reference>
<dbReference type="GO" id="GO:0005507">
    <property type="term" value="F:copper ion binding"/>
    <property type="evidence" value="ECO:0007669"/>
    <property type="project" value="TreeGrafter"/>
</dbReference>
<proteinExistence type="inferred from homology"/>
<evidence type="ECO:0000256" key="11">
    <source>
        <dbReference type="ARBA" id="ARBA00022840"/>
    </source>
</evidence>
<evidence type="ECO:0000256" key="14">
    <source>
        <dbReference type="ARBA" id="ARBA00022989"/>
    </source>
</evidence>
<evidence type="ECO:0000256" key="12">
    <source>
        <dbReference type="ARBA" id="ARBA00022842"/>
    </source>
</evidence>
<keyword evidence="22" id="KW-1185">Reference proteome</keyword>
<dbReference type="PANTHER" id="PTHR43520:SF5">
    <property type="entry name" value="CATION-TRANSPORTING P-TYPE ATPASE-RELATED"/>
    <property type="match status" value="1"/>
</dbReference>
<keyword evidence="7 19" id="KW-0812">Transmembrane</keyword>
<feature type="transmembrane region" description="Helical" evidence="19">
    <location>
        <begin position="64"/>
        <end position="85"/>
    </location>
</feature>
<dbReference type="Pfam" id="PF00702">
    <property type="entry name" value="Hydrolase"/>
    <property type="match status" value="1"/>
</dbReference>
<protein>
    <recommendedName>
        <fullName evidence="3">P-type Cu(+) transporter</fullName>
        <ecNumber evidence="3">7.2.2.8</ecNumber>
    </recommendedName>
</protein>
<dbReference type="GO" id="GO:0055070">
    <property type="term" value="P:copper ion homeostasis"/>
    <property type="evidence" value="ECO:0007669"/>
    <property type="project" value="TreeGrafter"/>
</dbReference>
<dbReference type="GO" id="GO:0016887">
    <property type="term" value="F:ATP hydrolysis activity"/>
    <property type="evidence" value="ECO:0007669"/>
    <property type="project" value="InterPro"/>
</dbReference>
<dbReference type="PANTHER" id="PTHR43520">
    <property type="entry name" value="ATP7, ISOFORM B"/>
    <property type="match status" value="1"/>
</dbReference>
<dbReference type="Gene3D" id="3.40.1110.10">
    <property type="entry name" value="Calcium-transporting ATPase, cytoplasmic domain N"/>
    <property type="match status" value="1"/>
</dbReference>
<feature type="transmembrane region" description="Helical" evidence="19">
    <location>
        <begin position="291"/>
        <end position="312"/>
    </location>
</feature>
<dbReference type="SUPFAM" id="SSF56784">
    <property type="entry name" value="HAD-like"/>
    <property type="match status" value="1"/>
</dbReference>
<feature type="transmembrane region" description="Helical" evidence="19">
    <location>
        <begin position="318"/>
        <end position="343"/>
    </location>
</feature>
<dbReference type="InterPro" id="IPR023299">
    <property type="entry name" value="ATPase_P-typ_cyto_dom_N"/>
</dbReference>
<evidence type="ECO:0000256" key="17">
    <source>
        <dbReference type="ARBA" id="ARBA00023136"/>
    </source>
</evidence>
<keyword evidence="15" id="KW-0186">Copper</keyword>
<keyword evidence="9 19" id="KW-0547">Nucleotide-binding</keyword>
<dbReference type="AlphaFoldDB" id="A0A1B2J001"/>
<evidence type="ECO:0000256" key="9">
    <source>
        <dbReference type="ARBA" id="ARBA00022741"/>
    </source>
</evidence>
<feature type="transmembrane region" description="Helical" evidence="19">
    <location>
        <begin position="656"/>
        <end position="675"/>
    </location>
</feature>
<dbReference type="PRINTS" id="PR00119">
    <property type="entry name" value="CATATPASE"/>
</dbReference>
<dbReference type="Gene3D" id="2.70.150.10">
    <property type="entry name" value="Calcium-transporting ATPase, cytoplasmic transduction domain A"/>
    <property type="match status" value="1"/>
</dbReference>
<dbReference type="NCBIfam" id="TIGR01511">
    <property type="entry name" value="ATPase-IB1_Cu"/>
    <property type="match status" value="1"/>
</dbReference>
<dbReference type="GO" id="GO:0005886">
    <property type="term" value="C:plasma membrane"/>
    <property type="evidence" value="ECO:0007669"/>
    <property type="project" value="UniProtKB-SubCell"/>
</dbReference>
<dbReference type="InterPro" id="IPR001757">
    <property type="entry name" value="P_typ_ATPase"/>
</dbReference>
<evidence type="ECO:0000256" key="16">
    <source>
        <dbReference type="ARBA" id="ARBA00023065"/>
    </source>
</evidence>
<dbReference type="STRING" id="240427.AYR62_04275"/>
<gene>
    <name evidence="21" type="ORF">AYR63_11315</name>
</gene>
<evidence type="ECO:0000256" key="10">
    <source>
        <dbReference type="ARBA" id="ARBA00022796"/>
    </source>
</evidence>
<dbReference type="InterPro" id="IPR008250">
    <property type="entry name" value="ATPase_P-typ_transduc_dom_A_sf"/>
</dbReference>
<evidence type="ECO:0000256" key="7">
    <source>
        <dbReference type="ARBA" id="ARBA00022692"/>
    </source>
</evidence>
<evidence type="ECO:0000313" key="21">
    <source>
        <dbReference type="EMBL" id="ANZ67656.1"/>
    </source>
</evidence>
<evidence type="ECO:0000256" key="5">
    <source>
        <dbReference type="ARBA" id="ARBA00022475"/>
    </source>
</evidence>
<name>A0A1B2J001_9LACO</name>
<dbReference type="SUPFAM" id="SSF81653">
    <property type="entry name" value="Calcium ATPase, transduction domain A"/>
    <property type="match status" value="1"/>
</dbReference>
<evidence type="ECO:0000256" key="8">
    <source>
        <dbReference type="ARBA" id="ARBA00022723"/>
    </source>
</evidence>
<feature type="transmembrane region" description="Helical" evidence="19">
    <location>
        <begin position="627"/>
        <end position="650"/>
    </location>
</feature>
<evidence type="ECO:0000256" key="13">
    <source>
        <dbReference type="ARBA" id="ARBA00022967"/>
    </source>
</evidence>
<evidence type="ECO:0000259" key="20">
    <source>
        <dbReference type="Pfam" id="PF00122"/>
    </source>
</evidence>
<keyword evidence="17 19" id="KW-0472">Membrane</keyword>
<keyword evidence="6" id="KW-0597">Phosphoprotein</keyword>
<dbReference type="InterPro" id="IPR036412">
    <property type="entry name" value="HAD-like_sf"/>
</dbReference>
<evidence type="ECO:0000256" key="4">
    <source>
        <dbReference type="ARBA" id="ARBA00022448"/>
    </source>
</evidence>
<sequence length="678" mass="71965">MKMNGEHPADMSEMANMDQDTMTMPGGTHMMMDTGSLRRKFWVSLILTIPIVLFSPMMGMKLPFQITFTGSDWVVAVIGTFIFIYGGQPFFSGARNELKMRQPAMMTLITMGISVAYVYSIYAVIANDIFHVTPTVTDFFWELATLIDIMLLGHWIEMGAVMNAGSAVDKLAKLLPDSAHLIGADGTVSDVKVASLQVGQRVQIRAGEKIPADGTVNDGTTSVNEAMVTGEAKAVAKTTGDTVIGGTINGTGTLEITITGTGDSGYLSKVMTLVQSAQDNKSQTETMADKVAGYLFYAALIVGVGSFIVWLMTSNLAAALSIAVTVFVIACPHALGLAIPLVVARVTSLAATSGLLIANRSALEQINHVKYVLMDKTETLTAGKFSVNDVQSFSDEMDDNTVLATMAALEQQSTHPLATGILSAAKSANLNVTAAENVYQQTGVGLAGDLDNHHYQIVSPTYVAKQGLTVPKIATGHPGDTISYLIENQQVLGVVAQGDQIKPEAQKMVTQLKQDGLVPVMLTGDNRQAAQTVAAVLGIDEVQAELLPEDKDRLVTDYQKRGGVMFVGDGVNDAPSLAQADIGVAIGSGTDVAIDSADVILVNSNPYDIVKLIRLAKTMTRKMTQNIWWGAGYNIIAIPLAAGVLAPIGFILSPMVGAVLMSLSTVIVALNALTIRRD</sequence>
<dbReference type="InterPro" id="IPR059000">
    <property type="entry name" value="ATPase_P-type_domA"/>
</dbReference>
<dbReference type="GO" id="GO:0043682">
    <property type="term" value="F:P-type divalent copper transporter activity"/>
    <property type="evidence" value="ECO:0007669"/>
    <property type="project" value="TreeGrafter"/>
</dbReference>
<dbReference type="Gene3D" id="3.40.50.1000">
    <property type="entry name" value="HAD superfamily/HAD-like"/>
    <property type="match status" value="1"/>
</dbReference>
<feature type="transmembrane region" description="Helical" evidence="19">
    <location>
        <begin position="106"/>
        <end position="127"/>
    </location>
</feature>
<dbReference type="Proteomes" id="UP000093267">
    <property type="component" value="Chromosome"/>
</dbReference>
<dbReference type="FunFam" id="2.70.150.10:FF:000002">
    <property type="entry name" value="Copper-transporting ATPase 1, putative"/>
    <property type="match status" value="1"/>
</dbReference>
<keyword evidence="14 19" id="KW-1133">Transmembrane helix</keyword>
<accession>A0A1B2J001</accession>
<evidence type="ECO:0000256" key="18">
    <source>
        <dbReference type="ARBA" id="ARBA00049289"/>
    </source>
</evidence>
<dbReference type="EC" id="7.2.2.8" evidence="3"/>